<dbReference type="AlphaFoldDB" id="A0A645CQ73"/>
<name>A0A645CQ73_9ZZZZ</name>
<gene>
    <name evidence="1" type="ORF">SDC9_126092</name>
</gene>
<evidence type="ECO:0000313" key="1">
    <source>
        <dbReference type="EMBL" id="MPM79061.1"/>
    </source>
</evidence>
<comment type="caution">
    <text evidence="1">The sequence shown here is derived from an EMBL/GenBank/DDBJ whole genome shotgun (WGS) entry which is preliminary data.</text>
</comment>
<organism evidence="1">
    <name type="scientific">bioreactor metagenome</name>
    <dbReference type="NCBI Taxonomy" id="1076179"/>
    <lineage>
        <taxon>unclassified sequences</taxon>
        <taxon>metagenomes</taxon>
        <taxon>ecological metagenomes</taxon>
    </lineage>
</organism>
<proteinExistence type="predicted"/>
<protein>
    <recommendedName>
        <fullName evidence="2">DUF4358 domain-containing protein</fullName>
    </recommendedName>
</protein>
<sequence>MKKLLFPVLAALVLMMGLTACGETGDKHPDLTAYYNSMAETLGWSNESMAETPDDVLDIYYPGLRDIETKQFIARSVMISATAEELVLMECNSPEDAQAAKAILQQRMDDQVDGGAWYPSTIQTWENAQVSVNGSYAALIVSGENQGELTEAYNALFAS</sequence>
<dbReference type="PROSITE" id="PS51257">
    <property type="entry name" value="PROKAR_LIPOPROTEIN"/>
    <property type="match status" value="1"/>
</dbReference>
<dbReference type="EMBL" id="VSSQ01029088">
    <property type="protein sequence ID" value="MPM79061.1"/>
    <property type="molecule type" value="Genomic_DNA"/>
</dbReference>
<dbReference type="Pfam" id="PF14270">
    <property type="entry name" value="DUF4358"/>
    <property type="match status" value="1"/>
</dbReference>
<dbReference type="InterPro" id="IPR025648">
    <property type="entry name" value="DUF4358"/>
</dbReference>
<reference evidence="1" key="1">
    <citation type="submission" date="2019-08" db="EMBL/GenBank/DDBJ databases">
        <authorList>
            <person name="Kucharzyk K."/>
            <person name="Murdoch R.W."/>
            <person name="Higgins S."/>
            <person name="Loffler F."/>
        </authorList>
    </citation>
    <scope>NUCLEOTIDE SEQUENCE</scope>
</reference>
<accession>A0A645CQ73</accession>
<evidence type="ECO:0008006" key="2">
    <source>
        <dbReference type="Google" id="ProtNLM"/>
    </source>
</evidence>